<dbReference type="InterPro" id="IPR011006">
    <property type="entry name" value="CheY-like_superfamily"/>
</dbReference>
<name>A0A5C1QI67_9SPIO</name>
<dbReference type="Proteomes" id="UP000324209">
    <property type="component" value="Chromosome"/>
</dbReference>
<dbReference type="PANTHER" id="PTHR45339:SF1">
    <property type="entry name" value="HYBRID SIGNAL TRANSDUCTION HISTIDINE KINASE J"/>
    <property type="match status" value="1"/>
</dbReference>
<evidence type="ECO:0000256" key="2">
    <source>
        <dbReference type="ARBA" id="ARBA00023012"/>
    </source>
</evidence>
<dbReference type="AlphaFoldDB" id="A0A5C1QI67"/>
<evidence type="ECO:0000259" key="5">
    <source>
        <dbReference type="PROSITE" id="PS50110"/>
    </source>
</evidence>
<dbReference type="Gene3D" id="1.10.287.130">
    <property type="match status" value="1"/>
</dbReference>
<keyword evidence="2" id="KW-0902">Two-component regulatory system</keyword>
<gene>
    <name evidence="6" type="ORF">EXM22_01290</name>
</gene>
<proteinExistence type="predicted"/>
<sequence>MKSGEILYHDIRSSLNGVICMGSLLKDTDLTNEQADLLKYMLLSAEKTLSLLNEQQKKIKTSKQDIPSHVSSPELTSFPDGSSAGRPLSILVAEDDEVNRLYLTTLLKREHWQIDEAANGVEALEFFTQKDYQVILMDVSMPLMDGIQLVQKIREDNSDIPVLAITAHGEVDLQEELLQAGMTEVLLKPIHDEYLLGRIKSLCF</sequence>
<reference evidence="6 7" key="1">
    <citation type="submission" date="2019-02" db="EMBL/GenBank/DDBJ databases">
        <title>Complete Genome Sequence and Methylome Analysis of free living Spirochaetas.</title>
        <authorList>
            <person name="Fomenkov A."/>
            <person name="Dubinina G."/>
            <person name="Leshcheva N."/>
            <person name="Mikheeva N."/>
            <person name="Grabovich M."/>
            <person name="Vincze T."/>
            <person name="Roberts R.J."/>
        </authorList>
    </citation>
    <scope>NUCLEOTIDE SEQUENCE [LARGE SCALE GENOMIC DNA]</scope>
    <source>
        <strain evidence="6 7">K2</strain>
    </source>
</reference>
<feature type="modified residue" description="4-aspartylphosphate" evidence="3">
    <location>
        <position position="138"/>
    </location>
</feature>
<dbReference type="EMBL" id="CP036150">
    <property type="protein sequence ID" value="QEN06690.1"/>
    <property type="molecule type" value="Genomic_DNA"/>
</dbReference>
<evidence type="ECO:0000313" key="7">
    <source>
        <dbReference type="Proteomes" id="UP000324209"/>
    </source>
</evidence>
<dbReference type="CDD" id="cd17546">
    <property type="entry name" value="REC_hyHK_CKI1_RcsC-like"/>
    <property type="match status" value="1"/>
</dbReference>
<dbReference type="OrthoDB" id="9790669at2"/>
<dbReference type="Gene3D" id="3.40.50.2300">
    <property type="match status" value="1"/>
</dbReference>
<evidence type="ECO:0000313" key="6">
    <source>
        <dbReference type="EMBL" id="QEN06690.1"/>
    </source>
</evidence>
<dbReference type="PANTHER" id="PTHR45339">
    <property type="entry name" value="HYBRID SIGNAL TRANSDUCTION HISTIDINE KINASE J"/>
    <property type="match status" value="1"/>
</dbReference>
<dbReference type="PROSITE" id="PS50110">
    <property type="entry name" value="RESPONSE_REGULATORY"/>
    <property type="match status" value="1"/>
</dbReference>
<keyword evidence="1 3" id="KW-0597">Phosphoprotein</keyword>
<dbReference type="RefSeq" id="WP_149484773.1">
    <property type="nucleotide sequence ID" value="NZ_CP036150.1"/>
</dbReference>
<evidence type="ECO:0000256" key="1">
    <source>
        <dbReference type="ARBA" id="ARBA00022553"/>
    </source>
</evidence>
<dbReference type="InterPro" id="IPR001789">
    <property type="entry name" value="Sig_transdc_resp-reg_receiver"/>
</dbReference>
<evidence type="ECO:0000256" key="3">
    <source>
        <dbReference type="PROSITE-ProRule" id="PRU00169"/>
    </source>
</evidence>
<dbReference type="KEGG" id="ock:EXM22_01290"/>
<dbReference type="Pfam" id="PF00072">
    <property type="entry name" value="Response_reg"/>
    <property type="match status" value="1"/>
</dbReference>
<organism evidence="6 7">
    <name type="scientific">Oceanispirochaeta crateris</name>
    <dbReference type="NCBI Taxonomy" id="2518645"/>
    <lineage>
        <taxon>Bacteria</taxon>
        <taxon>Pseudomonadati</taxon>
        <taxon>Spirochaetota</taxon>
        <taxon>Spirochaetia</taxon>
        <taxon>Spirochaetales</taxon>
        <taxon>Spirochaetaceae</taxon>
        <taxon>Oceanispirochaeta</taxon>
    </lineage>
</organism>
<feature type="domain" description="Response regulatory" evidence="5">
    <location>
        <begin position="89"/>
        <end position="203"/>
    </location>
</feature>
<keyword evidence="7" id="KW-1185">Reference proteome</keyword>
<protein>
    <submittedName>
        <fullName evidence="6">Response regulator</fullName>
    </submittedName>
</protein>
<dbReference type="GO" id="GO:0000160">
    <property type="term" value="P:phosphorelay signal transduction system"/>
    <property type="evidence" value="ECO:0007669"/>
    <property type="project" value="UniProtKB-KW"/>
</dbReference>
<feature type="region of interest" description="Disordered" evidence="4">
    <location>
        <begin position="60"/>
        <end position="81"/>
    </location>
</feature>
<evidence type="ECO:0000256" key="4">
    <source>
        <dbReference type="SAM" id="MobiDB-lite"/>
    </source>
</evidence>
<dbReference type="SUPFAM" id="SSF52172">
    <property type="entry name" value="CheY-like"/>
    <property type="match status" value="1"/>
</dbReference>
<accession>A0A5C1QI67</accession>
<dbReference type="SMART" id="SM00448">
    <property type="entry name" value="REC"/>
    <property type="match status" value="1"/>
</dbReference>